<keyword evidence="10" id="KW-0675">Receptor</keyword>
<dbReference type="InterPro" id="IPR003661">
    <property type="entry name" value="HisK_dim/P_dom"/>
</dbReference>
<dbReference type="Gene3D" id="3.30.450.270">
    <property type="match status" value="1"/>
</dbReference>
<evidence type="ECO:0000259" key="12">
    <source>
        <dbReference type="PROSITE" id="PS50109"/>
    </source>
</evidence>
<keyword evidence="13" id="KW-0547">Nucleotide-binding</keyword>
<dbReference type="PANTHER" id="PTHR42878">
    <property type="entry name" value="TWO-COMPONENT HISTIDINE KINASE"/>
    <property type="match status" value="1"/>
</dbReference>
<sequence>MHANGVDLDSCAREPIHVPGSVQPHGALLVLDPADLRILQVSANVADIAGTDAAGIATVLSPELAAWKASGSPPARLVAPGYPLDIAVHLHDGRVIVELERAASEAMDDPFARLTAFAQQMAGNIELGDALSAAARLIVQLSNFDRALVYRFDADWNGHVVAEAGNGTLPSYLDLRFPAGDIPAQARDLYRLNPLRLIPDADYTPVPLLALDEEQGLAPVDMTFTQIRSVSPVHLEYMRNMGTLSSMSISILIDGRLWGLLACHSRQPHIVPVRVRDACNFVAQSLAMQIGAASRAQTAAVGVELGRLHTKLLASMADADRWDDGLANAPDTLLALTRASGAAILSQNGFSRVGDAPDEEAVRRLTQWLSENGIASDVYATDCLAAAGFDDRSVTETACGILACRISESDDNWLVWFRPEVIRTVTWGGDPHKVVRESGRIHPRKSFEAWRESVRDRSAPWHEAEIGAAHDLRASIVEIVLKKAEQLARLAADLQKSNKELEAFSYSISHDLRAPFRHIVGFSQLLTEREKNLDERSRHYLKMISDSALAAGELVDDLLTFSHLGRATLATGKVDMNKLVEEVRLGLAEDIKDRAIEWRVGDLPMTRGDGALLRQVWHNMIENAVKYTRPRAPACIDISGEHVDGGLLYRVQDNGVGFDMAYKAKLFGVFQRLQRSEDFEGTGIGLALVKRIVERHGGSVDATGTVDGGACFTFFLPVLPEE</sequence>
<proteinExistence type="inferred from homology"/>
<comment type="similarity">
    <text evidence="2">In the N-terminal section; belongs to the phytochrome family.</text>
</comment>
<dbReference type="InterPro" id="IPR036097">
    <property type="entry name" value="HisK_dim/P_sf"/>
</dbReference>
<keyword evidence="9" id="KW-0157">Chromophore</keyword>
<dbReference type="InterPro" id="IPR005467">
    <property type="entry name" value="His_kinase_dom"/>
</dbReference>
<evidence type="ECO:0000256" key="7">
    <source>
        <dbReference type="ARBA" id="ARBA00022679"/>
    </source>
</evidence>
<evidence type="ECO:0000256" key="4">
    <source>
        <dbReference type="ARBA" id="ARBA00022543"/>
    </source>
</evidence>
<dbReference type="InterPro" id="IPR003018">
    <property type="entry name" value="GAF"/>
</dbReference>
<dbReference type="PROSITE" id="PS50046">
    <property type="entry name" value="PHYTOCHROME_2"/>
    <property type="match status" value="1"/>
</dbReference>
<feature type="domain" description="Phytochrome chromophore attachment site" evidence="11">
    <location>
        <begin position="126"/>
        <end position="284"/>
    </location>
</feature>
<evidence type="ECO:0000259" key="11">
    <source>
        <dbReference type="PROSITE" id="PS50046"/>
    </source>
</evidence>
<dbReference type="InterPro" id="IPR003594">
    <property type="entry name" value="HATPase_dom"/>
</dbReference>
<evidence type="ECO:0000313" key="14">
    <source>
        <dbReference type="Proteomes" id="UP001234585"/>
    </source>
</evidence>
<keyword evidence="4" id="KW-0600">Photoreceptor protein</keyword>
<accession>A0AA50CSS3</accession>
<dbReference type="Pfam" id="PF02518">
    <property type="entry name" value="HATPase_c"/>
    <property type="match status" value="1"/>
</dbReference>
<protein>
    <recommendedName>
        <fullName evidence="3">histidine kinase</fullName>
        <ecNumber evidence="3">2.7.13.3</ecNumber>
    </recommendedName>
</protein>
<keyword evidence="6" id="KW-0716">Sensory transduction</keyword>
<dbReference type="InterPro" id="IPR013515">
    <property type="entry name" value="Phytochrome_cen-reg"/>
</dbReference>
<dbReference type="EMBL" id="CP132303">
    <property type="protein sequence ID" value="WLR99821.1"/>
    <property type="molecule type" value="Genomic_DNA"/>
</dbReference>
<organism evidence="13 14">
    <name type="scientific">Shinella sumterensis</name>
    <dbReference type="NCBI Taxonomy" id="1967501"/>
    <lineage>
        <taxon>Bacteria</taxon>
        <taxon>Pseudomonadati</taxon>
        <taxon>Pseudomonadota</taxon>
        <taxon>Alphaproteobacteria</taxon>
        <taxon>Hyphomicrobiales</taxon>
        <taxon>Rhizobiaceae</taxon>
        <taxon>Shinella</taxon>
    </lineage>
</organism>
<evidence type="ECO:0000256" key="5">
    <source>
        <dbReference type="ARBA" id="ARBA00022553"/>
    </source>
</evidence>
<dbReference type="PANTHER" id="PTHR42878:SF15">
    <property type="entry name" value="BACTERIOPHYTOCHROME"/>
    <property type="match status" value="1"/>
</dbReference>
<evidence type="ECO:0000256" key="2">
    <source>
        <dbReference type="ARBA" id="ARBA00006402"/>
    </source>
</evidence>
<evidence type="ECO:0000256" key="6">
    <source>
        <dbReference type="ARBA" id="ARBA00022606"/>
    </source>
</evidence>
<keyword evidence="7" id="KW-0808">Transferase</keyword>
<evidence type="ECO:0000256" key="1">
    <source>
        <dbReference type="ARBA" id="ARBA00000085"/>
    </source>
</evidence>
<dbReference type="SMART" id="SM00065">
    <property type="entry name" value="GAF"/>
    <property type="match status" value="1"/>
</dbReference>
<dbReference type="Pfam" id="PF00360">
    <property type="entry name" value="PHY"/>
    <property type="match status" value="1"/>
</dbReference>
<geneLocation type="plasmid" evidence="13 14">
    <name>unnamed1</name>
</geneLocation>
<dbReference type="InterPro" id="IPR013654">
    <property type="entry name" value="PAS_2"/>
</dbReference>
<dbReference type="SUPFAM" id="SSF55874">
    <property type="entry name" value="ATPase domain of HSP90 chaperone/DNA topoisomerase II/histidine kinase"/>
    <property type="match status" value="1"/>
</dbReference>
<dbReference type="AlphaFoldDB" id="A0AA50CSS3"/>
<evidence type="ECO:0000256" key="3">
    <source>
        <dbReference type="ARBA" id="ARBA00012438"/>
    </source>
</evidence>
<dbReference type="Pfam" id="PF00512">
    <property type="entry name" value="HisKA"/>
    <property type="match status" value="1"/>
</dbReference>
<dbReference type="RefSeq" id="WP_306039163.1">
    <property type="nucleotide sequence ID" value="NZ_CP132303.1"/>
</dbReference>
<dbReference type="CDD" id="cd00082">
    <property type="entry name" value="HisKA"/>
    <property type="match status" value="1"/>
</dbReference>
<dbReference type="PROSITE" id="PS50109">
    <property type="entry name" value="HIS_KIN"/>
    <property type="match status" value="1"/>
</dbReference>
<keyword evidence="13" id="KW-0067">ATP-binding</keyword>
<keyword evidence="8" id="KW-0418">Kinase</keyword>
<dbReference type="Gene3D" id="3.30.450.20">
    <property type="entry name" value="PAS domain"/>
    <property type="match status" value="1"/>
</dbReference>
<feature type="domain" description="Histidine kinase" evidence="12">
    <location>
        <begin position="507"/>
        <end position="720"/>
    </location>
</feature>
<dbReference type="GO" id="GO:0006355">
    <property type="term" value="P:regulation of DNA-templated transcription"/>
    <property type="evidence" value="ECO:0007669"/>
    <property type="project" value="InterPro"/>
</dbReference>
<dbReference type="SUPFAM" id="SSF55785">
    <property type="entry name" value="PYP-like sensor domain (PAS domain)"/>
    <property type="match status" value="1"/>
</dbReference>
<dbReference type="GO" id="GO:0009584">
    <property type="term" value="P:detection of visible light"/>
    <property type="evidence" value="ECO:0007669"/>
    <property type="project" value="InterPro"/>
</dbReference>
<comment type="catalytic activity">
    <reaction evidence="1">
        <text>ATP + protein L-histidine = ADP + protein N-phospho-L-histidine.</text>
        <dbReference type="EC" id="2.7.13.3"/>
    </reaction>
</comment>
<dbReference type="SMART" id="SM00388">
    <property type="entry name" value="HisKA"/>
    <property type="match status" value="1"/>
</dbReference>
<dbReference type="GO" id="GO:0000156">
    <property type="term" value="F:phosphorelay response regulator activity"/>
    <property type="evidence" value="ECO:0007669"/>
    <property type="project" value="TreeGrafter"/>
</dbReference>
<dbReference type="GO" id="GO:0000155">
    <property type="term" value="F:phosphorelay sensor kinase activity"/>
    <property type="evidence" value="ECO:0007669"/>
    <property type="project" value="InterPro"/>
</dbReference>
<evidence type="ECO:0000256" key="10">
    <source>
        <dbReference type="ARBA" id="ARBA00023170"/>
    </source>
</evidence>
<name>A0AA50CSS3_9HYPH</name>
<dbReference type="PRINTS" id="PR01033">
    <property type="entry name" value="PHYTOCHROME"/>
</dbReference>
<keyword evidence="5" id="KW-0597">Phosphoprotein</keyword>
<dbReference type="Proteomes" id="UP001234585">
    <property type="component" value="Plasmid unnamed1"/>
</dbReference>
<dbReference type="Gene3D" id="3.30.565.10">
    <property type="entry name" value="Histidine kinase-like ATPase, C-terminal domain"/>
    <property type="match status" value="1"/>
</dbReference>
<dbReference type="InterPro" id="IPR016132">
    <property type="entry name" value="Phyto_chromo_attachment"/>
</dbReference>
<dbReference type="InterPro" id="IPR035965">
    <property type="entry name" value="PAS-like_dom_sf"/>
</dbReference>
<dbReference type="FunFam" id="3.30.565.10:FF:000006">
    <property type="entry name" value="Sensor histidine kinase WalK"/>
    <property type="match status" value="1"/>
</dbReference>
<dbReference type="SUPFAM" id="SSF47384">
    <property type="entry name" value="Homodimeric domain of signal transducing histidine kinase"/>
    <property type="match status" value="1"/>
</dbReference>
<dbReference type="InterPro" id="IPR050351">
    <property type="entry name" value="BphY/WalK/GraS-like"/>
</dbReference>
<dbReference type="SMART" id="SM00387">
    <property type="entry name" value="HATPase_c"/>
    <property type="match status" value="1"/>
</dbReference>
<dbReference type="GO" id="GO:0005524">
    <property type="term" value="F:ATP binding"/>
    <property type="evidence" value="ECO:0007669"/>
    <property type="project" value="UniProtKB-KW"/>
</dbReference>
<dbReference type="Pfam" id="PF08446">
    <property type="entry name" value="PAS_2"/>
    <property type="match status" value="1"/>
</dbReference>
<dbReference type="SUPFAM" id="SSF55781">
    <property type="entry name" value="GAF domain-like"/>
    <property type="match status" value="2"/>
</dbReference>
<dbReference type="GO" id="GO:0030295">
    <property type="term" value="F:protein kinase activator activity"/>
    <property type="evidence" value="ECO:0007669"/>
    <property type="project" value="TreeGrafter"/>
</dbReference>
<gene>
    <name evidence="13" type="ORF">Q9313_23960</name>
</gene>
<dbReference type="InterPro" id="IPR043150">
    <property type="entry name" value="Phytochrome_PHY_sf"/>
</dbReference>
<dbReference type="InterPro" id="IPR001294">
    <property type="entry name" value="Phytochrome"/>
</dbReference>
<reference evidence="13 14" key="1">
    <citation type="submission" date="2023-08" db="EMBL/GenBank/DDBJ databases">
        <title>Pathogen: clinical or host-associated sample.</title>
        <authorList>
            <person name="Hergert J."/>
            <person name="Casey R."/>
            <person name="Wagner J."/>
            <person name="Young E.L."/>
            <person name="Oakeson K.F."/>
        </authorList>
    </citation>
    <scope>NUCLEOTIDE SEQUENCE [LARGE SCALE GENOMIC DNA]</scope>
    <source>
        <strain evidence="13 14">1760953</strain>
        <plasmid evidence="13 14">unnamed1</plasmid>
    </source>
</reference>
<keyword evidence="14" id="KW-1185">Reference proteome</keyword>
<dbReference type="InterPro" id="IPR036890">
    <property type="entry name" value="HATPase_C_sf"/>
</dbReference>
<evidence type="ECO:0000256" key="8">
    <source>
        <dbReference type="ARBA" id="ARBA00022777"/>
    </source>
</evidence>
<evidence type="ECO:0000313" key="13">
    <source>
        <dbReference type="EMBL" id="WLR99821.1"/>
    </source>
</evidence>
<dbReference type="Gene3D" id="3.30.450.40">
    <property type="match status" value="1"/>
</dbReference>
<dbReference type="EC" id="2.7.13.3" evidence="3"/>
<dbReference type="Pfam" id="PF01590">
    <property type="entry name" value="GAF"/>
    <property type="match status" value="1"/>
</dbReference>
<dbReference type="GO" id="GO:0009881">
    <property type="term" value="F:photoreceptor activity"/>
    <property type="evidence" value="ECO:0007669"/>
    <property type="project" value="UniProtKB-KW"/>
</dbReference>
<evidence type="ECO:0000256" key="9">
    <source>
        <dbReference type="ARBA" id="ARBA00022991"/>
    </source>
</evidence>
<dbReference type="GO" id="GO:0007234">
    <property type="term" value="P:osmosensory signaling via phosphorelay pathway"/>
    <property type="evidence" value="ECO:0007669"/>
    <property type="project" value="TreeGrafter"/>
</dbReference>
<dbReference type="InterPro" id="IPR029016">
    <property type="entry name" value="GAF-like_dom_sf"/>
</dbReference>
<keyword evidence="13" id="KW-0614">Plasmid</keyword>
<dbReference type="Gene3D" id="1.10.287.130">
    <property type="match status" value="1"/>
</dbReference>